<dbReference type="EMBL" id="SNWP01000010">
    <property type="protein sequence ID" value="TDO28146.1"/>
    <property type="molecule type" value="Genomic_DNA"/>
</dbReference>
<protein>
    <submittedName>
        <fullName evidence="2">Uncharacterized protein DUF4365</fullName>
    </submittedName>
</protein>
<dbReference type="RefSeq" id="WP_211340682.1">
    <property type="nucleotide sequence ID" value="NZ_SNWP01000010.1"/>
</dbReference>
<dbReference type="InterPro" id="IPR025375">
    <property type="entry name" value="DUF4365"/>
</dbReference>
<proteinExistence type="predicted"/>
<accession>A0A4R6J1L2</accession>
<feature type="domain" description="DUF4365" evidence="1">
    <location>
        <begin position="32"/>
        <end position="167"/>
    </location>
</feature>
<dbReference type="Proteomes" id="UP000295741">
    <property type="component" value="Unassembled WGS sequence"/>
</dbReference>
<comment type="caution">
    <text evidence="2">The sequence shown here is derived from an EMBL/GenBank/DDBJ whole genome shotgun (WGS) entry which is preliminary data.</text>
</comment>
<sequence length="355" mass="41482">MVDWRKWISAIYNLAAIFMELPKYNKSQETGEIGLSIVKKTIEKELNWIFRKNHQEHDFGIDGYIDVIAECGQVTGKSIALQIKTGKFYFSEPTDLGWVYRGQMSHLNYYLNHEIPVIILIVDDTTEEIYWCLCDPNKTDKAGKSWKIIVPCKQQLTKASKEELAQYISPTIDYVSQLEHFWKGNKMLKEHERIMLLVAKDEILELDFENLIMAFDRFETSGEDLIIHLRNKVDVLVHGYDEDPREIDQIPEVMHWAREVFKQIDNWPYFLTMDKAAQFVKVLHIAHSDYVRAGPKRIEYDTSSSAPFLQAMFDKLNSFCDRHGISDEINIDICTKFMDCLTDGDFSKSRQENPE</sequence>
<keyword evidence="3" id="KW-1185">Reference proteome</keyword>
<evidence type="ECO:0000313" key="2">
    <source>
        <dbReference type="EMBL" id="TDO28146.1"/>
    </source>
</evidence>
<evidence type="ECO:0000313" key="3">
    <source>
        <dbReference type="Proteomes" id="UP000295741"/>
    </source>
</evidence>
<gene>
    <name evidence="2" type="ORF">BC659_0207</name>
</gene>
<dbReference type="Pfam" id="PF14280">
    <property type="entry name" value="DUF4365"/>
    <property type="match status" value="1"/>
</dbReference>
<name>A0A4R6J1L2_9BACT</name>
<reference evidence="2 3" key="1">
    <citation type="submission" date="2019-03" db="EMBL/GenBank/DDBJ databases">
        <title>Genomic Encyclopedia of Archaeal and Bacterial Type Strains, Phase II (KMG-II): from individual species to whole genera.</title>
        <authorList>
            <person name="Goeker M."/>
        </authorList>
    </citation>
    <scope>NUCLEOTIDE SEQUENCE [LARGE SCALE GENOMIC DNA]</scope>
    <source>
        <strain evidence="2 3">DSM 28323</strain>
    </source>
</reference>
<dbReference type="AlphaFoldDB" id="A0A4R6J1L2"/>
<evidence type="ECO:0000259" key="1">
    <source>
        <dbReference type="Pfam" id="PF14280"/>
    </source>
</evidence>
<organism evidence="2 3">
    <name type="scientific">Sediminibacterium goheungense</name>
    <dbReference type="NCBI Taxonomy" id="1086393"/>
    <lineage>
        <taxon>Bacteria</taxon>
        <taxon>Pseudomonadati</taxon>
        <taxon>Bacteroidota</taxon>
        <taxon>Chitinophagia</taxon>
        <taxon>Chitinophagales</taxon>
        <taxon>Chitinophagaceae</taxon>
        <taxon>Sediminibacterium</taxon>
    </lineage>
</organism>